<dbReference type="PANTHER" id="PTHR45772:SF9">
    <property type="entry name" value="CONSERVED COMPONENT OF ABC TRANSPORTER FOR NATURAL AMINO ACIDS"/>
    <property type="match status" value="1"/>
</dbReference>
<gene>
    <name evidence="5" type="ORF">IQ217_11455</name>
</gene>
<dbReference type="Gene3D" id="3.40.50.300">
    <property type="entry name" value="P-loop containing nucleotide triphosphate hydrolases"/>
    <property type="match status" value="1"/>
</dbReference>
<keyword evidence="6" id="KW-1185">Reference proteome</keyword>
<dbReference type="Pfam" id="PF12399">
    <property type="entry name" value="BCA_ABC_TP_C"/>
    <property type="match status" value="1"/>
</dbReference>
<dbReference type="InterPro" id="IPR003439">
    <property type="entry name" value="ABC_transporter-like_ATP-bd"/>
</dbReference>
<dbReference type="PROSITE" id="PS50893">
    <property type="entry name" value="ABC_TRANSPORTER_2"/>
    <property type="match status" value="1"/>
</dbReference>
<evidence type="ECO:0000256" key="3">
    <source>
        <dbReference type="ARBA" id="ARBA00022840"/>
    </source>
</evidence>
<sequence length="267" mass="29216">MSDRITPAENLGSPDSSLLLAQGLCKNFGGLRAVDHADIVVKEGSITGLIGPNGAGKTTLFNLLSNFIRPDHGEILFDGNPIGELPCHQIALLGCVRTFQVAKVLSRLTVLENMLLADQHQTGEKFLQRLISFKKVRSEERVNRQRAMEMLESVGLAAKAHDYAGALSGGQRKLLEMARALMSNPKLILLDEPAAGVNPTLIGQICEHIVNWNRQGITFLVIEHNMDLIMTLCHHVWVLAEGRNLADGTPEQIQSDPRVLEAYLGDS</sequence>
<comment type="caution">
    <text evidence="5">The sequence shown here is derived from an EMBL/GenBank/DDBJ whole genome shotgun (WGS) entry which is preliminary data.</text>
</comment>
<feature type="domain" description="ABC transporter" evidence="4">
    <location>
        <begin position="19"/>
        <end position="266"/>
    </location>
</feature>
<dbReference type="GO" id="GO:0005524">
    <property type="term" value="F:ATP binding"/>
    <property type="evidence" value="ECO:0007669"/>
    <property type="project" value="UniProtKB-KW"/>
</dbReference>
<dbReference type="RefSeq" id="WP_194020035.1">
    <property type="nucleotide sequence ID" value="NZ_JADEVV010000030.1"/>
</dbReference>
<dbReference type="InterPro" id="IPR027417">
    <property type="entry name" value="P-loop_NTPase"/>
</dbReference>
<evidence type="ECO:0000256" key="1">
    <source>
        <dbReference type="ARBA" id="ARBA00022448"/>
    </source>
</evidence>
<dbReference type="InterPro" id="IPR051120">
    <property type="entry name" value="ABC_AA/LPS_Transport"/>
</dbReference>
<dbReference type="Pfam" id="PF00005">
    <property type="entry name" value="ABC_tran"/>
    <property type="match status" value="1"/>
</dbReference>
<evidence type="ECO:0000313" key="5">
    <source>
        <dbReference type="EMBL" id="MBE9254447.1"/>
    </source>
</evidence>
<evidence type="ECO:0000259" key="4">
    <source>
        <dbReference type="PROSITE" id="PS50893"/>
    </source>
</evidence>
<protein>
    <submittedName>
        <fullName evidence="5">ABC transporter ATP-binding protein</fullName>
    </submittedName>
</protein>
<dbReference type="SUPFAM" id="SSF52540">
    <property type="entry name" value="P-loop containing nucleoside triphosphate hydrolases"/>
    <property type="match status" value="1"/>
</dbReference>
<accession>A0ABR9VSY1</accession>
<dbReference type="InterPro" id="IPR032823">
    <property type="entry name" value="BCA_ABC_TP_C"/>
</dbReference>
<dbReference type="PROSITE" id="PS00211">
    <property type="entry name" value="ABC_TRANSPORTER_1"/>
    <property type="match status" value="1"/>
</dbReference>
<dbReference type="CDD" id="cd03219">
    <property type="entry name" value="ABC_Mj1267_LivG_branched"/>
    <property type="match status" value="1"/>
</dbReference>
<keyword evidence="2" id="KW-0547">Nucleotide-binding</keyword>
<dbReference type="InterPro" id="IPR003593">
    <property type="entry name" value="AAA+_ATPase"/>
</dbReference>
<dbReference type="InterPro" id="IPR017871">
    <property type="entry name" value="ABC_transporter-like_CS"/>
</dbReference>
<organism evidence="5 6">
    <name type="scientific">Synechocystis salina LEGE 00031</name>
    <dbReference type="NCBI Taxonomy" id="1828736"/>
    <lineage>
        <taxon>Bacteria</taxon>
        <taxon>Bacillati</taxon>
        <taxon>Cyanobacteriota</taxon>
        <taxon>Cyanophyceae</taxon>
        <taxon>Synechococcales</taxon>
        <taxon>Merismopediaceae</taxon>
        <taxon>Synechocystis</taxon>
    </lineage>
</organism>
<dbReference type="EMBL" id="JADEVV010000030">
    <property type="protein sequence ID" value="MBE9254447.1"/>
    <property type="molecule type" value="Genomic_DNA"/>
</dbReference>
<dbReference type="Proteomes" id="UP000658720">
    <property type="component" value="Unassembled WGS sequence"/>
</dbReference>
<proteinExistence type="predicted"/>
<dbReference type="PANTHER" id="PTHR45772">
    <property type="entry name" value="CONSERVED COMPONENT OF ABC TRANSPORTER FOR NATURAL AMINO ACIDS-RELATED"/>
    <property type="match status" value="1"/>
</dbReference>
<dbReference type="SMART" id="SM00382">
    <property type="entry name" value="AAA"/>
    <property type="match status" value="1"/>
</dbReference>
<evidence type="ECO:0000313" key="6">
    <source>
        <dbReference type="Proteomes" id="UP000658720"/>
    </source>
</evidence>
<reference evidence="5 6" key="1">
    <citation type="submission" date="2020-10" db="EMBL/GenBank/DDBJ databases">
        <authorList>
            <person name="Castelo-Branco R."/>
            <person name="Eusebio N."/>
            <person name="Adriana R."/>
            <person name="Vieira A."/>
            <person name="Brugerolle De Fraissinette N."/>
            <person name="Rezende De Castro R."/>
            <person name="Schneider M.P."/>
            <person name="Vasconcelos V."/>
            <person name="Leao P.N."/>
        </authorList>
    </citation>
    <scope>NUCLEOTIDE SEQUENCE [LARGE SCALE GENOMIC DNA]</scope>
    <source>
        <strain evidence="5 6">LEGE 00031</strain>
    </source>
</reference>
<name>A0ABR9VSY1_9SYNC</name>
<keyword evidence="3 5" id="KW-0067">ATP-binding</keyword>
<keyword evidence="1" id="KW-0813">Transport</keyword>
<evidence type="ECO:0000256" key="2">
    <source>
        <dbReference type="ARBA" id="ARBA00022741"/>
    </source>
</evidence>